<reference evidence="1 2" key="1">
    <citation type="submission" date="2008-07" db="EMBL/GenBank/DDBJ databases">
        <authorList>
            <person name="El-Sayed N."/>
            <person name="Caler E."/>
            <person name="Inman J."/>
            <person name="Amedeo P."/>
            <person name="Hass B."/>
            <person name="Wortman J."/>
        </authorList>
    </citation>
    <scope>NUCLEOTIDE SEQUENCE [LARGE SCALE GENOMIC DNA]</scope>
    <source>
        <strain evidence="2">ATCC 50983 / TXsc</strain>
    </source>
</reference>
<dbReference type="Proteomes" id="UP000007800">
    <property type="component" value="Unassembled WGS sequence"/>
</dbReference>
<dbReference type="RefSeq" id="XP_002774417.1">
    <property type="nucleotide sequence ID" value="XM_002774371.1"/>
</dbReference>
<evidence type="ECO:0000313" key="1">
    <source>
        <dbReference type="EMBL" id="EER06233.1"/>
    </source>
</evidence>
<dbReference type="InParanoid" id="C5L9X7"/>
<proteinExistence type="predicted"/>
<gene>
    <name evidence="1" type="ORF">Pmar_PMAR005997</name>
</gene>
<evidence type="ECO:0000313" key="2">
    <source>
        <dbReference type="Proteomes" id="UP000007800"/>
    </source>
</evidence>
<dbReference type="EMBL" id="GG680729">
    <property type="protein sequence ID" value="EER06233.1"/>
    <property type="molecule type" value="Genomic_DNA"/>
</dbReference>
<keyword evidence="2" id="KW-1185">Reference proteome</keyword>
<dbReference type="AlphaFoldDB" id="C5L9X7"/>
<name>C5L9X7_PERM5</name>
<dbReference type="GeneID" id="9065195"/>
<accession>C5L9X7</accession>
<organism evidence="2">
    <name type="scientific">Perkinsus marinus (strain ATCC 50983 / TXsc)</name>
    <dbReference type="NCBI Taxonomy" id="423536"/>
    <lineage>
        <taxon>Eukaryota</taxon>
        <taxon>Sar</taxon>
        <taxon>Alveolata</taxon>
        <taxon>Perkinsozoa</taxon>
        <taxon>Perkinsea</taxon>
        <taxon>Perkinsida</taxon>
        <taxon>Perkinsidae</taxon>
        <taxon>Perkinsus</taxon>
    </lineage>
</organism>
<sequence>MFDEAAEDFEAARELEPDDIRFVVDYKKIADFETVTLCLAGHEDQLVYRDPGPRPEDSVDEGLVKFEKLIAEIVDDAPVMA</sequence>
<protein>
    <submittedName>
        <fullName evidence="1">Uncharacterized protein</fullName>
    </submittedName>
</protein>